<evidence type="ECO:0008006" key="4">
    <source>
        <dbReference type="Google" id="ProtNLM"/>
    </source>
</evidence>
<dbReference type="EMBL" id="SKBN01000251">
    <property type="protein sequence ID" value="TGJ79967.1"/>
    <property type="molecule type" value="Genomic_DNA"/>
</dbReference>
<dbReference type="PANTHER" id="PTHR46830">
    <property type="entry name" value="TRANSFERASE, PUTATIVE-RELATED"/>
    <property type="match status" value="1"/>
</dbReference>
<sequence length="395" mass="46084">MARWLPRNTSRWDKISLLRRRRSSTLLLIILVVLLAPYIWPFLYNFGDWVRQTNPWSEQYRVQRDFVSTQDELDCLYGRTRPVTTTAEPLTEAGTETETELIPNHVHFIFGLSNPYEDPHVGAFNFISYLAVRSAIVGMRAEHVSLHYTYLADPPARDPNANPLSNRWVHRLKDDVNLVYHSPQEMEALKNQPGAHWQAAHVSDILRLKLLREQGGIYLDIDAFGLRPFTDLLRSPRDIIMGHEGGNRGGLCNAIMVARKNSTFIDRWAAEYNNVDLSHEWNFHSVILPKKLQLQNPNDICTLPPSTFFWPTWTWHHVQWMHEPLTRQQARQWAAEIHRNGGSLFGEQLAYHSWSQMAWDRFLSKLTPETVRTRDTRFNLLVRPFLQDDVGSVWQ</sequence>
<protein>
    <recommendedName>
        <fullName evidence="4">Alpha 1,4-glycosyltransferase domain-containing protein</fullName>
    </recommendedName>
</protein>
<comment type="caution">
    <text evidence="2">The sequence shown here is derived from an EMBL/GenBank/DDBJ whole genome shotgun (WGS) entry which is preliminary data.</text>
</comment>
<organism evidence="2 3">
    <name type="scientific">Xylaria hypoxylon</name>
    <dbReference type="NCBI Taxonomy" id="37992"/>
    <lineage>
        <taxon>Eukaryota</taxon>
        <taxon>Fungi</taxon>
        <taxon>Dikarya</taxon>
        <taxon>Ascomycota</taxon>
        <taxon>Pezizomycotina</taxon>
        <taxon>Sordariomycetes</taxon>
        <taxon>Xylariomycetidae</taxon>
        <taxon>Xylariales</taxon>
        <taxon>Xylariaceae</taxon>
        <taxon>Xylaria</taxon>
    </lineage>
</organism>
<reference evidence="2 3" key="1">
    <citation type="submission" date="2019-03" db="EMBL/GenBank/DDBJ databases">
        <title>Draft genome sequence of Xylaria hypoxylon DSM 108379, a ubiquitous saprotrophic-parasitic fungi on hardwood.</title>
        <authorList>
            <person name="Buettner E."/>
            <person name="Leonhardt S."/>
            <person name="Gebauer A.M."/>
            <person name="Liers C."/>
            <person name="Hofrichter M."/>
            <person name="Kellner H."/>
        </authorList>
    </citation>
    <scope>NUCLEOTIDE SEQUENCE [LARGE SCALE GENOMIC DNA]</scope>
    <source>
        <strain evidence="2 3">DSM 108379</strain>
    </source>
</reference>
<dbReference type="GO" id="GO:1901135">
    <property type="term" value="P:carbohydrate derivative metabolic process"/>
    <property type="evidence" value="ECO:0007669"/>
    <property type="project" value="UniProtKB-ARBA"/>
</dbReference>
<dbReference type="OrthoDB" id="409543at2759"/>
<name>A0A4Z0YAD5_9PEZI</name>
<dbReference type="Pfam" id="PF04488">
    <property type="entry name" value="Gly_transf_sug"/>
    <property type="match status" value="1"/>
</dbReference>
<accession>A0A4Z0YAD5</accession>
<gene>
    <name evidence="2" type="ORF">E0Z10_g8804</name>
</gene>
<dbReference type="InterPro" id="IPR007577">
    <property type="entry name" value="GlycoTrfase_DXD_sugar-bd_CS"/>
</dbReference>
<dbReference type="InterPro" id="IPR029044">
    <property type="entry name" value="Nucleotide-diphossugar_trans"/>
</dbReference>
<proteinExistence type="inferred from homology"/>
<keyword evidence="3" id="KW-1185">Reference proteome</keyword>
<evidence type="ECO:0000313" key="2">
    <source>
        <dbReference type="EMBL" id="TGJ79967.1"/>
    </source>
</evidence>
<dbReference type="PANTHER" id="PTHR46830:SF2">
    <property type="entry name" value="ALPHA-1,4-N-ACETYLGLUCOSAMINYLTRANSFERASE"/>
    <property type="match status" value="1"/>
</dbReference>
<comment type="similarity">
    <text evidence="1">Belongs to the glycosyltransferase 32 family.</text>
</comment>
<dbReference type="SUPFAM" id="SSF53448">
    <property type="entry name" value="Nucleotide-diphospho-sugar transferases"/>
    <property type="match status" value="1"/>
</dbReference>
<dbReference type="Proteomes" id="UP000297716">
    <property type="component" value="Unassembled WGS sequence"/>
</dbReference>
<dbReference type="Gene3D" id="3.90.550.20">
    <property type="match status" value="1"/>
</dbReference>
<evidence type="ECO:0000313" key="3">
    <source>
        <dbReference type="Proteomes" id="UP000297716"/>
    </source>
</evidence>
<dbReference type="STRING" id="37992.A0A4Z0YAD5"/>
<evidence type="ECO:0000256" key="1">
    <source>
        <dbReference type="ARBA" id="ARBA00009003"/>
    </source>
</evidence>
<dbReference type="AlphaFoldDB" id="A0A4Z0YAD5"/>